<name>A0ACA9STW5_9GLOM</name>
<keyword evidence="2" id="KW-1185">Reference proteome</keyword>
<evidence type="ECO:0000313" key="1">
    <source>
        <dbReference type="EMBL" id="CAG8848916.1"/>
    </source>
</evidence>
<evidence type="ECO:0000313" key="2">
    <source>
        <dbReference type="Proteomes" id="UP000789920"/>
    </source>
</evidence>
<comment type="caution">
    <text evidence="1">The sequence shown here is derived from an EMBL/GenBank/DDBJ whole genome shotgun (WGS) entry which is preliminary data.</text>
</comment>
<dbReference type="Proteomes" id="UP000789920">
    <property type="component" value="Unassembled WGS sequence"/>
</dbReference>
<sequence length="102" mass="11754">NFSFFVASGSNKDGIKKTASRDYDDTRLIVKRLDATSKAPKDAKLVNLSSPHLELLRQVIIQEEQEQAKEKVLLTERKKERMKKIKEHNQKAEYVIVDIKGK</sequence>
<dbReference type="EMBL" id="CAJVQC010162924">
    <property type="protein sequence ID" value="CAG8848916.1"/>
    <property type="molecule type" value="Genomic_DNA"/>
</dbReference>
<gene>
    <name evidence="1" type="ORF">RPERSI_LOCUS35358</name>
</gene>
<feature type="non-terminal residue" evidence="1">
    <location>
        <position position="1"/>
    </location>
</feature>
<organism evidence="1 2">
    <name type="scientific">Racocetra persica</name>
    <dbReference type="NCBI Taxonomy" id="160502"/>
    <lineage>
        <taxon>Eukaryota</taxon>
        <taxon>Fungi</taxon>
        <taxon>Fungi incertae sedis</taxon>
        <taxon>Mucoromycota</taxon>
        <taxon>Glomeromycotina</taxon>
        <taxon>Glomeromycetes</taxon>
        <taxon>Diversisporales</taxon>
        <taxon>Gigasporaceae</taxon>
        <taxon>Racocetra</taxon>
    </lineage>
</organism>
<reference evidence="1" key="1">
    <citation type="submission" date="2021-06" db="EMBL/GenBank/DDBJ databases">
        <authorList>
            <person name="Kallberg Y."/>
            <person name="Tangrot J."/>
            <person name="Rosling A."/>
        </authorList>
    </citation>
    <scope>NUCLEOTIDE SEQUENCE</scope>
    <source>
        <strain evidence="1">MA461A</strain>
    </source>
</reference>
<accession>A0ACA9STW5</accession>
<proteinExistence type="predicted"/>
<protein>
    <submittedName>
        <fullName evidence="1">6096_t:CDS:1</fullName>
    </submittedName>
</protein>